<dbReference type="Proteomes" id="UP000032142">
    <property type="component" value="Unassembled WGS sequence"/>
</dbReference>
<sequence>MAYFIFINITYHLLITINVYSLSILNFIHTLNIPESNIHFICSFIS</sequence>
<keyword evidence="1" id="KW-0472">Membrane</keyword>
<evidence type="ECO:0000313" key="2">
    <source>
        <dbReference type="EMBL" id="KHG24192.1"/>
    </source>
</evidence>
<gene>
    <name evidence="2" type="ORF">F383_31770</name>
</gene>
<keyword evidence="1" id="KW-0812">Transmembrane</keyword>
<keyword evidence="3" id="KW-1185">Reference proteome</keyword>
<organism evidence="2 3">
    <name type="scientific">Gossypium arboreum</name>
    <name type="common">Tree cotton</name>
    <name type="synonym">Gossypium nanking</name>
    <dbReference type="NCBI Taxonomy" id="29729"/>
    <lineage>
        <taxon>Eukaryota</taxon>
        <taxon>Viridiplantae</taxon>
        <taxon>Streptophyta</taxon>
        <taxon>Embryophyta</taxon>
        <taxon>Tracheophyta</taxon>
        <taxon>Spermatophyta</taxon>
        <taxon>Magnoliopsida</taxon>
        <taxon>eudicotyledons</taxon>
        <taxon>Gunneridae</taxon>
        <taxon>Pentapetalae</taxon>
        <taxon>rosids</taxon>
        <taxon>malvids</taxon>
        <taxon>Malvales</taxon>
        <taxon>Malvaceae</taxon>
        <taxon>Malvoideae</taxon>
        <taxon>Gossypium</taxon>
    </lineage>
</organism>
<keyword evidence="1" id="KW-1133">Transmembrane helix</keyword>
<name>A0A0B0PGZ8_GOSAR</name>
<dbReference type="EMBL" id="KN427859">
    <property type="protein sequence ID" value="KHG24192.1"/>
    <property type="molecule type" value="Genomic_DNA"/>
</dbReference>
<reference evidence="3" key="1">
    <citation type="submission" date="2014-09" db="EMBL/GenBank/DDBJ databases">
        <authorList>
            <person name="Mudge J."/>
            <person name="Ramaraj T."/>
            <person name="Lindquist I.E."/>
            <person name="Bharti A.K."/>
            <person name="Sundararajan A."/>
            <person name="Cameron C.T."/>
            <person name="Woodward J.E."/>
            <person name="May G.D."/>
            <person name="Brubaker C."/>
            <person name="Broadhvest J."/>
            <person name="Wilkins T.A."/>
        </authorList>
    </citation>
    <scope>NUCLEOTIDE SEQUENCE</scope>
    <source>
        <strain evidence="3">cv. AKA8401</strain>
    </source>
</reference>
<feature type="transmembrane region" description="Helical" evidence="1">
    <location>
        <begin position="6"/>
        <end position="28"/>
    </location>
</feature>
<accession>A0A0B0PGZ8</accession>
<protein>
    <submittedName>
        <fullName evidence="2">Uncharacterized protein</fullName>
    </submittedName>
</protein>
<proteinExistence type="predicted"/>
<evidence type="ECO:0000313" key="3">
    <source>
        <dbReference type="Proteomes" id="UP000032142"/>
    </source>
</evidence>
<dbReference type="AlphaFoldDB" id="A0A0B0PGZ8"/>
<evidence type="ECO:0000256" key="1">
    <source>
        <dbReference type="SAM" id="Phobius"/>
    </source>
</evidence>